<evidence type="ECO:0000313" key="2">
    <source>
        <dbReference type="Proteomes" id="UP000204221"/>
    </source>
</evidence>
<dbReference type="OrthoDB" id="23692at2"/>
<dbReference type="NCBIfam" id="TIGR00254">
    <property type="entry name" value="GGDEF"/>
    <property type="match status" value="1"/>
</dbReference>
<dbReference type="RefSeq" id="WP_157736939.1">
    <property type="nucleotide sequence ID" value="NZ_CP022521.1"/>
</dbReference>
<dbReference type="SUPFAM" id="SSF55073">
    <property type="entry name" value="Nucleotide cyclase"/>
    <property type="match status" value="1"/>
</dbReference>
<dbReference type="PANTHER" id="PTHR46663:SF4">
    <property type="entry name" value="DIGUANYLATE CYCLASE DGCT-RELATED"/>
    <property type="match status" value="1"/>
</dbReference>
<proteinExistence type="predicted"/>
<protein>
    <submittedName>
        <fullName evidence="1">Putative diguanylate cyclase YcdT</fullName>
        <ecNumber evidence="1">2.7.7.65</ecNumber>
    </submittedName>
</protein>
<dbReference type="InterPro" id="IPR000160">
    <property type="entry name" value="GGDEF_dom"/>
</dbReference>
<dbReference type="InterPro" id="IPR029787">
    <property type="entry name" value="Nucleotide_cyclase"/>
</dbReference>
<dbReference type="CDD" id="cd01949">
    <property type="entry name" value="GGDEF"/>
    <property type="match status" value="1"/>
</dbReference>
<reference evidence="1 2" key="1">
    <citation type="submission" date="2017-07" db="EMBL/GenBank/DDBJ databases">
        <title>Complete genome sequence of Actinoalloteichus hoggarensis DSM 45943, type strain of Actinoalloteichus hoggarensis.</title>
        <authorList>
            <person name="Ruckert C."/>
            <person name="Nouioui I."/>
            <person name="Willmese J."/>
            <person name="van Wezel G."/>
            <person name="Klenk H.-P."/>
            <person name="Kalinowski J."/>
            <person name="Zotchev S.B."/>
        </authorList>
    </citation>
    <scope>NUCLEOTIDE SEQUENCE [LARGE SCALE GENOMIC DNA]</scope>
    <source>
        <strain evidence="1 2">DSM 45943</strain>
    </source>
</reference>
<sequence length="194" mass="20927">MTAVEARNSRDTPPDDPLAAAHAREAALEAEVHRLRRDDLTGFLRRGPWGQQAAEALPRLGAEVLMLITDLDRFKRINDRFGHRGGDVVLHTQARRLRESLPSTAVLGRLGGDGGDEFLALTRHDAVDLDKLTQVLARPVEILGRAVPVSASIGAAVRPPGARAPVLADLLATADDALYEAKTAGRGRCRIHTC</sequence>
<dbReference type="EC" id="2.7.7.65" evidence="1"/>
<dbReference type="InterPro" id="IPR052163">
    <property type="entry name" value="DGC-Regulatory_Protein"/>
</dbReference>
<dbReference type="EMBL" id="CP022521">
    <property type="protein sequence ID" value="ASO21591.1"/>
    <property type="molecule type" value="Genomic_DNA"/>
</dbReference>
<dbReference type="InterPro" id="IPR043128">
    <property type="entry name" value="Rev_trsase/Diguanyl_cyclase"/>
</dbReference>
<dbReference type="PROSITE" id="PS50887">
    <property type="entry name" value="GGDEF"/>
    <property type="match status" value="1"/>
</dbReference>
<dbReference type="Proteomes" id="UP000204221">
    <property type="component" value="Chromosome"/>
</dbReference>
<keyword evidence="1" id="KW-0808">Transferase</keyword>
<organism evidence="1 2">
    <name type="scientific">Actinoalloteichus hoggarensis</name>
    <dbReference type="NCBI Taxonomy" id="1470176"/>
    <lineage>
        <taxon>Bacteria</taxon>
        <taxon>Bacillati</taxon>
        <taxon>Actinomycetota</taxon>
        <taxon>Actinomycetes</taxon>
        <taxon>Pseudonocardiales</taxon>
        <taxon>Pseudonocardiaceae</taxon>
        <taxon>Actinoalloteichus</taxon>
    </lineage>
</organism>
<keyword evidence="2" id="KW-1185">Reference proteome</keyword>
<dbReference type="AlphaFoldDB" id="A0A221W7A8"/>
<dbReference type="KEGG" id="ahg:AHOG_19865"/>
<name>A0A221W7A8_9PSEU</name>
<keyword evidence="1" id="KW-0548">Nucleotidyltransferase</keyword>
<evidence type="ECO:0000313" key="1">
    <source>
        <dbReference type="EMBL" id="ASO21591.1"/>
    </source>
</evidence>
<gene>
    <name evidence="1" type="primary">ycdT2</name>
    <name evidence="1" type="ORF">AHOG_19865</name>
</gene>
<accession>A0A221W7A8</accession>
<dbReference type="SMART" id="SM00267">
    <property type="entry name" value="GGDEF"/>
    <property type="match status" value="1"/>
</dbReference>
<dbReference type="Gene3D" id="3.30.70.270">
    <property type="match status" value="1"/>
</dbReference>
<dbReference type="GO" id="GO:0052621">
    <property type="term" value="F:diguanylate cyclase activity"/>
    <property type="evidence" value="ECO:0007669"/>
    <property type="project" value="UniProtKB-EC"/>
</dbReference>
<dbReference type="PANTHER" id="PTHR46663">
    <property type="entry name" value="DIGUANYLATE CYCLASE DGCT-RELATED"/>
    <property type="match status" value="1"/>
</dbReference>
<dbReference type="Pfam" id="PF00990">
    <property type="entry name" value="GGDEF"/>
    <property type="match status" value="1"/>
</dbReference>